<keyword evidence="12 16" id="KW-0630">Potassium</keyword>
<keyword evidence="16" id="KW-0479">Metal-binding</keyword>
<dbReference type="PANTHER" id="PTHR34265">
    <property type="entry name" value="TYPE III PANTOTHENATE KINASE"/>
    <property type="match status" value="1"/>
</dbReference>
<comment type="function">
    <text evidence="16">Catalyzes the phosphorylation of pantothenate (Pan), the first step in CoA biosynthesis.</text>
</comment>
<dbReference type="RefSeq" id="WP_014777234.1">
    <property type="nucleotide sequence ID" value="NC_018012.1"/>
</dbReference>
<dbReference type="STRING" id="765911.Thivi_0686"/>
<dbReference type="Proteomes" id="UP000006062">
    <property type="component" value="Chromosome"/>
</dbReference>
<evidence type="ECO:0000256" key="6">
    <source>
        <dbReference type="ARBA" id="ARBA00012102"/>
    </source>
</evidence>
<evidence type="ECO:0000256" key="11">
    <source>
        <dbReference type="ARBA" id="ARBA00022840"/>
    </source>
</evidence>
<dbReference type="EMBL" id="CP003154">
    <property type="protein sequence ID" value="AFL72740.1"/>
    <property type="molecule type" value="Genomic_DNA"/>
</dbReference>
<feature type="binding site" evidence="16">
    <location>
        <position position="129"/>
    </location>
    <ligand>
        <name>K(+)</name>
        <dbReference type="ChEBI" id="CHEBI:29103"/>
    </ligand>
</feature>
<name>I3Y6X2_THIV6</name>
<evidence type="ECO:0000256" key="7">
    <source>
        <dbReference type="ARBA" id="ARBA00022490"/>
    </source>
</evidence>
<organism evidence="17 18">
    <name type="scientific">Thiocystis violascens (strain ATCC 17096 / DSM 198 / 6111)</name>
    <name type="common">Chromatium violascens</name>
    <dbReference type="NCBI Taxonomy" id="765911"/>
    <lineage>
        <taxon>Bacteria</taxon>
        <taxon>Pseudomonadati</taxon>
        <taxon>Pseudomonadota</taxon>
        <taxon>Gammaproteobacteria</taxon>
        <taxon>Chromatiales</taxon>
        <taxon>Chromatiaceae</taxon>
        <taxon>Thiocystis</taxon>
    </lineage>
</organism>
<keyword evidence="18" id="KW-1185">Reference proteome</keyword>
<evidence type="ECO:0000256" key="1">
    <source>
        <dbReference type="ARBA" id="ARBA00001206"/>
    </source>
</evidence>
<dbReference type="GO" id="GO:0005737">
    <property type="term" value="C:cytoplasm"/>
    <property type="evidence" value="ECO:0007669"/>
    <property type="project" value="UniProtKB-SubCell"/>
</dbReference>
<dbReference type="KEGG" id="tvi:Thivi_0686"/>
<dbReference type="HOGENOM" id="CLU_066627_0_0_6"/>
<evidence type="ECO:0000256" key="8">
    <source>
        <dbReference type="ARBA" id="ARBA00022679"/>
    </source>
</evidence>
<dbReference type="InterPro" id="IPR043129">
    <property type="entry name" value="ATPase_NBD"/>
</dbReference>
<dbReference type="HAMAP" id="MF_01274">
    <property type="entry name" value="Pantothen_kinase_3"/>
    <property type="match status" value="1"/>
</dbReference>
<comment type="subunit">
    <text evidence="5 16">Homodimer.</text>
</comment>
<comment type="catalytic activity">
    <reaction evidence="1 16">
        <text>(R)-pantothenate + ATP = (R)-4'-phosphopantothenate + ADP + H(+)</text>
        <dbReference type="Rhea" id="RHEA:16373"/>
        <dbReference type="ChEBI" id="CHEBI:10986"/>
        <dbReference type="ChEBI" id="CHEBI:15378"/>
        <dbReference type="ChEBI" id="CHEBI:29032"/>
        <dbReference type="ChEBI" id="CHEBI:30616"/>
        <dbReference type="ChEBI" id="CHEBI:456216"/>
        <dbReference type="EC" id="2.7.1.33"/>
    </reaction>
</comment>
<comment type="cofactor">
    <cofactor evidence="2">
        <name>K(+)</name>
        <dbReference type="ChEBI" id="CHEBI:29103"/>
    </cofactor>
</comment>
<protein>
    <recommendedName>
        <fullName evidence="15 16">Type III pantothenate kinase</fullName>
        <ecNumber evidence="6 16">2.7.1.33</ecNumber>
    </recommendedName>
    <alternativeName>
        <fullName evidence="16">PanK-III</fullName>
    </alternativeName>
    <alternativeName>
        <fullName evidence="16">Pantothenic acid kinase</fullName>
    </alternativeName>
</protein>
<feature type="binding site" evidence="16">
    <location>
        <position position="132"/>
    </location>
    <ligand>
        <name>ATP</name>
        <dbReference type="ChEBI" id="CHEBI:30616"/>
    </ligand>
</feature>
<evidence type="ECO:0000256" key="5">
    <source>
        <dbReference type="ARBA" id="ARBA00011738"/>
    </source>
</evidence>
<comment type="cofactor">
    <cofactor evidence="16">
        <name>NH4(+)</name>
        <dbReference type="ChEBI" id="CHEBI:28938"/>
    </cofactor>
    <cofactor evidence="16">
        <name>K(+)</name>
        <dbReference type="ChEBI" id="CHEBI:29103"/>
    </cofactor>
    <text evidence="16">A monovalent cation. Ammonium or potassium.</text>
</comment>
<evidence type="ECO:0000256" key="10">
    <source>
        <dbReference type="ARBA" id="ARBA00022777"/>
    </source>
</evidence>
<evidence type="ECO:0000256" key="9">
    <source>
        <dbReference type="ARBA" id="ARBA00022741"/>
    </source>
</evidence>
<feature type="binding site" evidence="16">
    <location>
        <position position="183"/>
    </location>
    <ligand>
        <name>substrate</name>
    </ligand>
</feature>
<evidence type="ECO:0000313" key="17">
    <source>
        <dbReference type="EMBL" id="AFL72740.1"/>
    </source>
</evidence>
<evidence type="ECO:0000256" key="16">
    <source>
        <dbReference type="HAMAP-Rule" id="MF_01274"/>
    </source>
</evidence>
<evidence type="ECO:0000256" key="12">
    <source>
        <dbReference type="ARBA" id="ARBA00022958"/>
    </source>
</evidence>
<dbReference type="AlphaFoldDB" id="I3Y6X2"/>
<evidence type="ECO:0000313" key="18">
    <source>
        <dbReference type="Proteomes" id="UP000006062"/>
    </source>
</evidence>
<comment type="pathway">
    <text evidence="4 16">Cofactor biosynthesis; coenzyme A biosynthesis; CoA from (R)-pantothenate: step 1/5.</text>
</comment>
<dbReference type="CDD" id="cd24015">
    <property type="entry name" value="ASKHA_NBD_PanK-III"/>
    <property type="match status" value="1"/>
</dbReference>
<keyword evidence="10 16" id="KW-0418">Kinase</keyword>
<evidence type="ECO:0000256" key="14">
    <source>
        <dbReference type="ARBA" id="ARBA00038036"/>
    </source>
</evidence>
<feature type="active site" description="Proton acceptor" evidence="16">
    <location>
        <position position="101"/>
    </location>
</feature>
<dbReference type="eggNOG" id="COG1521">
    <property type="taxonomic scope" value="Bacteria"/>
</dbReference>
<reference evidence="17 18" key="1">
    <citation type="submission" date="2012-06" db="EMBL/GenBank/DDBJ databases">
        <title>Complete sequence of Thiocystis violascens DSM 198.</title>
        <authorList>
            <consortium name="US DOE Joint Genome Institute"/>
            <person name="Lucas S."/>
            <person name="Han J."/>
            <person name="Lapidus A."/>
            <person name="Cheng J.-F."/>
            <person name="Goodwin L."/>
            <person name="Pitluck S."/>
            <person name="Peters L."/>
            <person name="Ovchinnikova G."/>
            <person name="Teshima H."/>
            <person name="Detter J.C."/>
            <person name="Han C."/>
            <person name="Tapia R."/>
            <person name="Land M."/>
            <person name="Hauser L."/>
            <person name="Kyrpides N."/>
            <person name="Ivanova N."/>
            <person name="Pagani I."/>
            <person name="Vogl K."/>
            <person name="Liu Z."/>
            <person name="Frigaard N.-U."/>
            <person name="Bryant D."/>
            <person name="Woyke T."/>
        </authorList>
    </citation>
    <scope>NUCLEOTIDE SEQUENCE [LARGE SCALE GENOMIC DNA]</scope>
    <source>
        <strain evidence="18">ATCC 17096 / DSM 198 / 6111</strain>
    </source>
</reference>
<evidence type="ECO:0000256" key="4">
    <source>
        <dbReference type="ARBA" id="ARBA00005225"/>
    </source>
</evidence>
<evidence type="ECO:0000256" key="15">
    <source>
        <dbReference type="ARBA" id="ARBA00040883"/>
    </source>
</evidence>
<feature type="binding site" evidence="16">
    <location>
        <position position="92"/>
    </location>
    <ligand>
        <name>substrate</name>
    </ligand>
</feature>
<evidence type="ECO:0000256" key="3">
    <source>
        <dbReference type="ARBA" id="ARBA00004496"/>
    </source>
</evidence>
<evidence type="ECO:0000256" key="13">
    <source>
        <dbReference type="ARBA" id="ARBA00022993"/>
    </source>
</evidence>
<dbReference type="GO" id="GO:0046872">
    <property type="term" value="F:metal ion binding"/>
    <property type="evidence" value="ECO:0007669"/>
    <property type="project" value="UniProtKB-KW"/>
</dbReference>
<keyword evidence="13 16" id="KW-0173">Coenzyme A biosynthesis</keyword>
<dbReference type="GO" id="GO:0004594">
    <property type="term" value="F:pantothenate kinase activity"/>
    <property type="evidence" value="ECO:0007669"/>
    <property type="project" value="UniProtKB-UniRule"/>
</dbReference>
<comment type="subcellular location">
    <subcellularLocation>
        <location evidence="3 16">Cytoplasm</location>
    </subcellularLocation>
</comment>
<dbReference type="InterPro" id="IPR004619">
    <property type="entry name" value="Type_III_PanK"/>
</dbReference>
<feature type="binding site" evidence="16">
    <location>
        <begin position="99"/>
        <end position="102"/>
    </location>
    <ligand>
        <name>substrate</name>
    </ligand>
</feature>
<comment type="similarity">
    <text evidence="14 16">Belongs to the type III pantothenate kinase family.</text>
</comment>
<dbReference type="GO" id="GO:0005524">
    <property type="term" value="F:ATP binding"/>
    <property type="evidence" value="ECO:0007669"/>
    <property type="project" value="UniProtKB-UniRule"/>
</dbReference>
<dbReference type="SUPFAM" id="SSF53067">
    <property type="entry name" value="Actin-like ATPase domain"/>
    <property type="match status" value="2"/>
</dbReference>
<feature type="binding site" evidence="16">
    <location>
        <begin position="5"/>
        <end position="12"/>
    </location>
    <ligand>
        <name>ATP</name>
        <dbReference type="ChEBI" id="CHEBI:30616"/>
    </ligand>
</feature>
<dbReference type="Gene3D" id="3.30.420.40">
    <property type="match status" value="2"/>
</dbReference>
<dbReference type="EC" id="2.7.1.33" evidence="6 16"/>
<dbReference type="NCBIfam" id="TIGR00671">
    <property type="entry name" value="baf"/>
    <property type="match status" value="1"/>
</dbReference>
<keyword evidence="9 16" id="KW-0547">Nucleotide-binding</keyword>
<evidence type="ECO:0000256" key="2">
    <source>
        <dbReference type="ARBA" id="ARBA00001958"/>
    </source>
</evidence>
<dbReference type="Pfam" id="PF03309">
    <property type="entry name" value="Pan_kinase"/>
    <property type="match status" value="1"/>
</dbReference>
<gene>
    <name evidence="16" type="primary">coaX</name>
    <name evidence="17" type="ordered locus">Thivi_0686</name>
</gene>
<dbReference type="GO" id="GO:0015937">
    <property type="term" value="P:coenzyme A biosynthetic process"/>
    <property type="evidence" value="ECO:0007669"/>
    <property type="project" value="UniProtKB-UniRule"/>
</dbReference>
<keyword evidence="11 16" id="KW-0067">ATP-binding</keyword>
<dbReference type="UniPathway" id="UPA00241">
    <property type="reaction ID" value="UER00352"/>
</dbReference>
<keyword evidence="7 16" id="KW-0963">Cytoplasm</keyword>
<accession>I3Y6X2</accession>
<dbReference type="OrthoDB" id="9781305at2"/>
<proteinExistence type="inferred from homology"/>
<sequence length="256" mass="27170">MLLLDIGNTNLRWTTQAAGRLGEVRILRHGGGMTLDLLAAWEALGAPSRILVSNVGGAAVAESLRRVTRAYWGLDPEFVSTRADFGGVRIAYAEPARFGVDRWLTLIAAHAPALDDAGTAPRQPTLILDAGTAATFDLLLADGRHLGGLILPGIEMMRNSLLAGTQIPRIESEPVGDPWAQDTGTAVAAGSVQAIAALARRLLDRLTEQAGATPRLLLTGGDAQRLRSALDRPFQEIPDLVLRGLLQVAERIPLSG</sequence>
<dbReference type="PANTHER" id="PTHR34265:SF1">
    <property type="entry name" value="TYPE III PANTOTHENATE KINASE"/>
    <property type="match status" value="1"/>
</dbReference>
<keyword evidence="8 16" id="KW-0808">Transferase</keyword>